<keyword evidence="4" id="KW-1185">Reference proteome</keyword>
<feature type="compositionally biased region" description="Basic and acidic residues" evidence="1">
    <location>
        <begin position="58"/>
        <end position="72"/>
    </location>
</feature>
<dbReference type="EMBL" id="SNSQ01000010">
    <property type="protein sequence ID" value="TEU50355.1"/>
    <property type="molecule type" value="Genomic_DNA"/>
</dbReference>
<dbReference type="RefSeq" id="WP_088611344.1">
    <property type="nucleotide sequence ID" value="NZ_BCNU01000030.1"/>
</dbReference>
<proteinExistence type="predicted"/>
<reference evidence="3 5" key="3">
    <citation type="submission" date="2019-03" db="EMBL/GenBank/DDBJ databases">
        <title>Burkholderia cepacia outbreak.</title>
        <authorList>
            <person name="Farzana R."/>
            <person name="Walsh T.R."/>
        </authorList>
    </citation>
    <scope>NUCLEOTIDE SEQUENCE [LARGE SCALE GENOMIC DNA]</scope>
    <source>
        <strain evidence="3">D13</strain>
        <strain evidence="5">d13</strain>
    </source>
</reference>
<evidence type="ECO:0000313" key="3">
    <source>
        <dbReference type="EMBL" id="TEU50355.1"/>
    </source>
</evidence>
<evidence type="ECO:0000313" key="4">
    <source>
        <dbReference type="Proteomes" id="UP000218103"/>
    </source>
</evidence>
<organism evidence="3 5">
    <name type="scientific">Burkholderia cepacia</name>
    <name type="common">Pseudomonas cepacia</name>
    <dbReference type="NCBI Taxonomy" id="292"/>
    <lineage>
        <taxon>Bacteria</taxon>
        <taxon>Pseudomonadati</taxon>
        <taxon>Pseudomonadota</taxon>
        <taxon>Betaproteobacteria</taxon>
        <taxon>Burkholderiales</taxon>
        <taxon>Burkholderiaceae</taxon>
        <taxon>Burkholderia</taxon>
        <taxon>Burkholderia cepacia complex</taxon>
    </lineage>
</organism>
<name>A0AAX2RQL2_BURCE</name>
<dbReference type="Proteomes" id="UP000298234">
    <property type="component" value="Unassembled WGS sequence"/>
</dbReference>
<dbReference type="NCBIfam" id="NF041551">
    <property type="entry name" value="YlcI_YnfO_N"/>
    <property type="match status" value="1"/>
</dbReference>
<reference evidence="2" key="1">
    <citation type="submission" date="2017-09" db="EMBL/GenBank/DDBJ databases">
        <title>FDA dAtabase for Regulatory Grade micrObial Sequences (FDA-ARGOS): Supporting development and validation of Infectious Disease Dx tests.</title>
        <authorList>
            <person name="Minogue T."/>
            <person name="Wolcott M."/>
            <person name="Wasieloski L."/>
            <person name="Aguilar W."/>
            <person name="Moore D."/>
            <person name="Tallon L."/>
            <person name="Sadzewicz L."/>
            <person name="Ott S."/>
            <person name="Zhao X."/>
            <person name="Nagaraj S."/>
            <person name="Vavikolanu K."/>
            <person name="Aluvathingal J."/>
            <person name="Nadendla S."/>
            <person name="Sichtig H."/>
        </authorList>
    </citation>
    <scope>NUCLEOTIDE SEQUENCE</scope>
    <source>
        <strain evidence="2">FDAARGOS_388</strain>
    </source>
</reference>
<evidence type="ECO:0000313" key="2">
    <source>
        <dbReference type="EMBL" id="ATF76678.1"/>
    </source>
</evidence>
<feature type="region of interest" description="Disordered" evidence="1">
    <location>
        <begin position="51"/>
        <end position="72"/>
    </location>
</feature>
<accession>A0AAX2RQL2</accession>
<gene>
    <name evidence="2" type="ORF">CO711_03920</name>
    <name evidence="3" type="ORF">E3D37_10855</name>
</gene>
<reference evidence="4" key="2">
    <citation type="submission" date="2017-09" db="EMBL/GenBank/DDBJ databases">
        <title>FDA dAtabase for Regulatory Grade micrObial Sequences (FDA-ARGOS): Supporting development and validation of Infectious Disease Dx tests.</title>
        <authorList>
            <person name="Minogue T."/>
            <person name="Wolcott M."/>
            <person name="Wasieloski L."/>
            <person name="Aguilar W."/>
            <person name="Moore D."/>
            <person name="Tallon L.J."/>
            <person name="Sadzewicz L."/>
            <person name="Ott S."/>
            <person name="Zhao X."/>
            <person name="Nagaraj S."/>
            <person name="Vavikolanu K."/>
            <person name="Aluvathingal J."/>
            <person name="Nadendla S."/>
            <person name="Sichtig H."/>
        </authorList>
    </citation>
    <scope>NUCLEOTIDE SEQUENCE [LARGE SCALE GENOMIC DNA]</scope>
    <source>
        <strain evidence="4">FDAARGOS_388</strain>
    </source>
</reference>
<dbReference type="EMBL" id="CP023518">
    <property type="protein sequence ID" value="ATF76678.1"/>
    <property type="molecule type" value="Genomic_DNA"/>
</dbReference>
<protein>
    <submittedName>
        <fullName evidence="3">Prevent-host-death protein</fullName>
    </submittedName>
</protein>
<evidence type="ECO:0000313" key="5">
    <source>
        <dbReference type="Proteomes" id="UP000298234"/>
    </source>
</evidence>
<sequence length="72" mass="8168">MKTDAFPSVRVEPELLATAKRVLCDGETLSNFIKQSIRKATERRRLQSAFIARGTASRNEEMHTDQSFSSHD</sequence>
<dbReference type="Proteomes" id="UP000218103">
    <property type="component" value="Chromosome 1"/>
</dbReference>
<dbReference type="AlphaFoldDB" id="A0AAX2RQL2"/>
<evidence type="ECO:0000256" key="1">
    <source>
        <dbReference type="SAM" id="MobiDB-lite"/>
    </source>
</evidence>